<accession>A0ABQ7I0P7</accession>
<protein>
    <submittedName>
        <fullName evidence="1">Uncharacterized protein</fullName>
    </submittedName>
</protein>
<sequence length="536" mass="64681">MVQNAFKKMVSELESDNQKINQEYLFFGIENNTYYNDMISIDEYFKYGANTDEILYFYFILVNSECGVDIKIEECIDYLFSKIEDKPPFKKYQDSNSFKIHKIKSKKFTLYNLSFYNITEKREKAYFYMLRKRRNRPCMVLYSQYILTCEINNYVGRAIFKKEIQKNKLELSKTKSYILLITSRNRSTGIIDIKVLDRIFANNNFTKTIYFHRKKNFDYSINNEGEIGNYIHSIRSYNYISCDADYSQIDLSTAITKSSNEIFYLYFQNFGRFFQFRKLTPKEKNSKVHKKYLKYEIYEMEIGSEEDHKKKVLLRWVWLFNSNNILVFVVESDKYIDPLYVKIFKHFNLYNLISNLKVLLRVDNYGIFWISNLSYITIMYDKLFILSKYLLYESFWQFGSIKDKEKYINRILQRITEESRGVNLIHLFGKKLIKYNSIIKTYNIKKEAKNYKHQVGVVLQNGKILEKQNKYNKKTYNNKENKLEDTIVFEFRILKNDTCKFEYLVFISKGSLIDILFWSYDDKESKNLNEVKNLIY</sequence>
<comment type="caution">
    <text evidence="1">The sequence shown here is derived from an EMBL/GenBank/DDBJ whole genome shotgun (WGS) entry which is preliminary data.</text>
</comment>
<keyword evidence="2" id="KW-1185">Reference proteome</keyword>
<dbReference type="EMBL" id="SBIQ01000040">
    <property type="protein sequence ID" value="KAF7683923.1"/>
    <property type="molecule type" value="Genomic_DNA"/>
</dbReference>
<gene>
    <name evidence="1" type="ORF">TCON_0878</name>
</gene>
<reference evidence="1 2" key="1">
    <citation type="submission" date="2019-01" db="EMBL/GenBank/DDBJ databases">
        <title>Genomes sequencing and comparative genomics of infectious freshwater microsporidia, Cucumispora dikerogammari and Thelohania contejeani.</title>
        <authorList>
            <person name="Cormier A."/>
            <person name="Giraud I."/>
            <person name="Wattier R."/>
            <person name="Teixeira M."/>
            <person name="Grandjean F."/>
            <person name="Rigaud T."/>
            <person name="Cordaux R."/>
        </authorList>
    </citation>
    <scope>NUCLEOTIDE SEQUENCE [LARGE SCALE GENOMIC DNA]</scope>
    <source>
        <strain evidence="1">T1</strain>
        <tissue evidence="1">Spores</tissue>
    </source>
</reference>
<evidence type="ECO:0000313" key="2">
    <source>
        <dbReference type="Proteomes" id="UP001516464"/>
    </source>
</evidence>
<dbReference type="Proteomes" id="UP001516464">
    <property type="component" value="Unassembled WGS sequence"/>
</dbReference>
<proteinExistence type="predicted"/>
<organism evidence="1 2">
    <name type="scientific">Astathelohania contejeani</name>
    <dbReference type="NCBI Taxonomy" id="164912"/>
    <lineage>
        <taxon>Eukaryota</taxon>
        <taxon>Fungi</taxon>
        <taxon>Fungi incertae sedis</taxon>
        <taxon>Microsporidia</taxon>
        <taxon>Astathelohaniidae</taxon>
        <taxon>Astathelohania</taxon>
    </lineage>
</organism>
<name>A0ABQ7I0P7_9MICR</name>
<evidence type="ECO:0000313" key="1">
    <source>
        <dbReference type="EMBL" id="KAF7683923.1"/>
    </source>
</evidence>